<keyword evidence="5 11" id="KW-0863">Zinc-finger</keyword>
<dbReference type="PROSITE" id="PS00028">
    <property type="entry name" value="ZINC_FINGER_C2H2_1"/>
    <property type="match status" value="4"/>
</dbReference>
<keyword evidence="9" id="KW-0804">Transcription</keyword>
<dbReference type="Gene3D" id="3.30.160.60">
    <property type="entry name" value="Classic Zinc Finger"/>
    <property type="match status" value="4"/>
</dbReference>
<dbReference type="EMBL" id="CABPRJ010001925">
    <property type="protein sequence ID" value="VVC41740.1"/>
    <property type="molecule type" value="Genomic_DNA"/>
</dbReference>
<evidence type="ECO:0000313" key="14">
    <source>
        <dbReference type="Proteomes" id="UP000325440"/>
    </source>
</evidence>
<evidence type="ECO:0000259" key="12">
    <source>
        <dbReference type="PROSITE" id="PS50157"/>
    </source>
</evidence>
<dbReference type="FunFam" id="3.30.160.60:FF:000446">
    <property type="entry name" value="Zinc finger protein"/>
    <property type="match status" value="1"/>
</dbReference>
<dbReference type="PROSITE" id="PS50157">
    <property type="entry name" value="ZINC_FINGER_C2H2_2"/>
    <property type="match status" value="4"/>
</dbReference>
<dbReference type="GO" id="GO:0000978">
    <property type="term" value="F:RNA polymerase II cis-regulatory region sequence-specific DNA binding"/>
    <property type="evidence" value="ECO:0007669"/>
    <property type="project" value="TreeGrafter"/>
</dbReference>
<evidence type="ECO:0000256" key="3">
    <source>
        <dbReference type="ARBA" id="ARBA00022723"/>
    </source>
</evidence>
<dbReference type="AlphaFoldDB" id="A0A5E4NDI0"/>
<protein>
    <submittedName>
        <fullName evidence="13">Zinc finger C2H2-type</fullName>
    </submittedName>
</protein>
<dbReference type="GO" id="GO:0008270">
    <property type="term" value="F:zinc ion binding"/>
    <property type="evidence" value="ECO:0007669"/>
    <property type="project" value="UniProtKB-KW"/>
</dbReference>
<evidence type="ECO:0000256" key="9">
    <source>
        <dbReference type="ARBA" id="ARBA00023163"/>
    </source>
</evidence>
<evidence type="ECO:0000256" key="10">
    <source>
        <dbReference type="ARBA" id="ARBA00023242"/>
    </source>
</evidence>
<dbReference type="OrthoDB" id="427030at2759"/>
<feature type="domain" description="C2H2-type" evidence="12">
    <location>
        <begin position="452"/>
        <end position="475"/>
    </location>
</feature>
<evidence type="ECO:0000313" key="13">
    <source>
        <dbReference type="EMBL" id="VVC41740.1"/>
    </source>
</evidence>
<comment type="similarity">
    <text evidence="2">Belongs to the krueppel C2H2-type zinc-finger protein family.</text>
</comment>
<gene>
    <name evidence="13" type="ORF">CINCED_3A013406</name>
</gene>
<sequence length="479" mass="54398">MSTSLSAALTCLSTPQSSVITNKIETASSPHQCTRLKKIEKNFILARLVSSALSRRPLLTRRALSGAKAAVDYHVPLLVLKKTGLAVVVQRSRCRLLQVLGVAVLTSVCSGTKSSVSVVDVEGFDGTEEKVTCRPSPLRYIYPLAVWAATSRWSFLLQVYGTSVSSGRESFDDEQRCGRSSTTKTDGNIVRVSVVLNEHRNGSCKLVDELTSIPKTIVQRIIREDLGKRKLFARFVPRNSDRIIVLKINEKQQSVWNINYITTIHNMDKMFNNKMYKCEKSYELISSLNKHKKKIHSLETDESAINCNMFNTLEDEEYTLLLKNQLKQTTTITNKVDSQDIMSLPFNETTLETTYYEPCNQQLLKNAHKCNVCTKSFTCKSKLDQHNRIHTGEKPFSCNVCGLMFSHQSNLTSHSRIHTGEKPFACKICGMKFTQQCHLIRHIRIHTGEKPFKCTLCDMSFRRSCTRLRHTRRIHNCSF</sequence>
<dbReference type="GO" id="GO:0000981">
    <property type="term" value="F:DNA-binding transcription factor activity, RNA polymerase II-specific"/>
    <property type="evidence" value="ECO:0007669"/>
    <property type="project" value="TreeGrafter"/>
</dbReference>
<evidence type="ECO:0000256" key="2">
    <source>
        <dbReference type="ARBA" id="ARBA00006991"/>
    </source>
</evidence>
<keyword evidence="6" id="KW-0862">Zinc</keyword>
<name>A0A5E4NDI0_9HEMI</name>
<keyword evidence="7" id="KW-0805">Transcription regulation</keyword>
<evidence type="ECO:0000256" key="1">
    <source>
        <dbReference type="ARBA" id="ARBA00004123"/>
    </source>
</evidence>
<keyword evidence="8" id="KW-0238">DNA-binding</keyword>
<evidence type="ECO:0000256" key="8">
    <source>
        <dbReference type="ARBA" id="ARBA00023125"/>
    </source>
</evidence>
<feature type="domain" description="C2H2-type" evidence="12">
    <location>
        <begin position="368"/>
        <end position="395"/>
    </location>
</feature>
<feature type="domain" description="C2H2-type" evidence="12">
    <location>
        <begin position="396"/>
        <end position="423"/>
    </location>
</feature>
<evidence type="ECO:0000256" key="7">
    <source>
        <dbReference type="ARBA" id="ARBA00023015"/>
    </source>
</evidence>
<dbReference type="GO" id="GO:0005634">
    <property type="term" value="C:nucleus"/>
    <property type="evidence" value="ECO:0007669"/>
    <property type="project" value="UniProtKB-SubCell"/>
</dbReference>
<dbReference type="Pfam" id="PF00096">
    <property type="entry name" value="zf-C2H2"/>
    <property type="match status" value="2"/>
</dbReference>
<evidence type="ECO:0000256" key="11">
    <source>
        <dbReference type="PROSITE-ProRule" id="PRU00042"/>
    </source>
</evidence>
<keyword evidence="4" id="KW-0677">Repeat</keyword>
<dbReference type="Proteomes" id="UP000325440">
    <property type="component" value="Unassembled WGS sequence"/>
</dbReference>
<dbReference type="SMART" id="SM00355">
    <property type="entry name" value="ZnF_C2H2"/>
    <property type="match status" value="5"/>
</dbReference>
<proteinExistence type="inferred from homology"/>
<evidence type="ECO:0000256" key="5">
    <source>
        <dbReference type="ARBA" id="ARBA00022771"/>
    </source>
</evidence>
<dbReference type="FunFam" id="3.30.160.60:FF:001498">
    <property type="entry name" value="Zinc finger protein 404"/>
    <property type="match status" value="1"/>
</dbReference>
<accession>A0A5E4NDI0</accession>
<dbReference type="FunFam" id="3.30.160.60:FF:000478">
    <property type="entry name" value="Zinc finger protein 133"/>
    <property type="match status" value="1"/>
</dbReference>
<keyword evidence="3" id="KW-0479">Metal-binding</keyword>
<dbReference type="InterPro" id="IPR036236">
    <property type="entry name" value="Znf_C2H2_sf"/>
</dbReference>
<dbReference type="SUPFAM" id="SSF57667">
    <property type="entry name" value="beta-beta-alpha zinc fingers"/>
    <property type="match status" value="2"/>
</dbReference>
<reference evidence="13 14" key="1">
    <citation type="submission" date="2019-08" db="EMBL/GenBank/DDBJ databases">
        <authorList>
            <person name="Alioto T."/>
            <person name="Alioto T."/>
            <person name="Gomez Garrido J."/>
        </authorList>
    </citation>
    <scope>NUCLEOTIDE SEQUENCE [LARGE SCALE GENOMIC DNA]</scope>
</reference>
<keyword evidence="10" id="KW-0539">Nucleus</keyword>
<feature type="domain" description="C2H2-type" evidence="12">
    <location>
        <begin position="424"/>
        <end position="451"/>
    </location>
</feature>
<comment type="subcellular location">
    <subcellularLocation>
        <location evidence="1">Nucleus</location>
    </subcellularLocation>
</comment>
<organism evidence="13 14">
    <name type="scientific">Cinara cedri</name>
    <dbReference type="NCBI Taxonomy" id="506608"/>
    <lineage>
        <taxon>Eukaryota</taxon>
        <taxon>Metazoa</taxon>
        <taxon>Ecdysozoa</taxon>
        <taxon>Arthropoda</taxon>
        <taxon>Hexapoda</taxon>
        <taxon>Insecta</taxon>
        <taxon>Pterygota</taxon>
        <taxon>Neoptera</taxon>
        <taxon>Paraneoptera</taxon>
        <taxon>Hemiptera</taxon>
        <taxon>Sternorrhyncha</taxon>
        <taxon>Aphidomorpha</taxon>
        <taxon>Aphidoidea</taxon>
        <taxon>Aphididae</taxon>
        <taxon>Lachninae</taxon>
        <taxon>Cinara</taxon>
    </lineage>
</organism>
<evidence type="ECO:0000256" key="6">
    <source>
        <dbReference type="ARBA" id="ARBA00022833"/>
    </source>
</evidence>
<dbReference type="FunFam" id="3.30.160.60:FF:002737">
    <property type="entry name" value="AGAP008430-PA"/>
    <property type="match status" value="1"/>
</dbReference>
<evidence type="ECO:0000256" key="4">
    <source>
        <dbReference type="ARBA" id="ARBA00022737"/>
    </source>
</evidence>
<dbReference type="PANTHER" id="PTHR23235">
    <property type="entry name" value="KRUEPPEL-LIKE TRANSCRIPTION FACTOR"/>
    <property type="match status" value="1"/>
</dbReference>
<dbReference type="PANTHER" id="PTHR23235:SF142">
    <property type="entry name" value="ZINC FINGER PROTEIN 384"/>
    <property type="match status" value="1"/>
</dbReference>
<dbReference type="InterPro" id="IPR013087">
    <property type="entry name" value="Znf_C2H2_type"/>
</dbReference>
<keyword evidence="14" id="KW-1185">Reference proteome</keyword>